<organism evidence="2 3">
    <name type="scientific">Rhizobium tubonense</name>
    <dbReference type="NCBI Taxonomy" id="484088"/>
    <lineage>
        <taxon>Bacteria</taxon>
        <taxon>Pseudomonadati</taxon>
        <taxon>Pseudomonadota</taxon>
        <taxon>Alphaproteobacteria</taxon>
        <taxon>Hyphomicrobiales</taxon>
        <taxon>Rhizobiaceae</taxon>
        <taxon>Rhizobium/Agrobacterium group</taxon>
        <taxon>Rhizobium</taxon>
    </lineage>
</organism>
<keyword evidence="3" id="KW-1185">Reference proteome</keyword>
<evidence type="ECO:0000313" key="2">
    <source>
        <dbReference type="EMBL" id="PZM09842.1"/>
    </source>
</evidence>
<dbReference type="OrthoDB" id="9806326at2"/>
<dbReference type="PANTHER" id="PTHR40590:SF1">
    <property type="entry name" value="CYTOPLASMIC PROTEIN"/>
    <property type="match status" value="1"/>
</dbReference>
<reference evidence="2 3" key="1">
    <citation type="journal article" date="2018" name="Sci. Rep.">
        <title>Rhizobium tumorigenes sp. nov., a novel plant tumorigenic bacterium isolated from cane gall tumors on thornless blackberry.</title>
        <authorList>
            <person name="Kuzmanovi N."/>
            <person name="Smalla K."/>
            <person name="Gronow S."/>
            <person name="PuBawska J."/>
        </authorList>
    </citation>
    <scope>NUCLEOTIDE SEQUENCE [LARGE SCALE GENOMIC DNA]</scope>
    <source>
        <strain evidence="2 3">CCBAU 85046</strain>
    </source>
</reference>
<dbReference type="CDD" id="cd14789">
    <property type="entry name" value="Tiki"/>
    <property type="match status" value="1"/>
</dbReference>
<dbReference type="InterPro" id="IPR047111">
    <property type="entry name" value="YbaP-like"/>
</dbReference>
<dbReference type="Proteomes" id="UP000248925">
    <property type="component" value="Unassembled WGS sequence"/>
</dbReference>
<feature type="signal peptide" evidence="1">
    <location>
        <begin position="1"/>
        <end position="21"/>
    </location>
</feature>
<dbReference type="Pfam" id="PF01963">
    <property type="entry name" value="TraB_PrgY_gumN"/>
    <property type="match status" value="1"/>
</dbReference>
<accession>A0A2W4C8Y4</accession>
<feature type="chain" id="PRO_5016157529" evidence="1">
    <location>
        <begin position="22"/>
        <end position="348"/>
    </location>
</feature>
<comment type="caution">
    <text evidence="2">The sequence shown here is derived from an EMBL/GenBank/DDBJ whole genome shotgun (WGS) entry which is preliminary data.</text>
</comment>
<dbReference type="EMBL" id="PCDP01000059">
    <property type="protein sequence ID" value="PZM09842.1"/>
    <property type="molecule type" value="Genomic_DNA"/>
</dbReference>
<evidence type="ECO:0000256" key="1">
    <source>
        <dbReference type="SAM" id="SignalP"/>
    </source>
</evidence>
<dbReference type="AlphaFoldDB" id="A0A2W4C8Y4"/>
<sequence>MPKAGNILLWLAASLPLALSAALIVTIASLTQARADDVASCTGKNLLTELQRSDPTKYAAVAAESDKVANGKSIFWKLEKPGVKTSWLLGTMHVTDPRVLTMPKGAPEADKAADTIIVESDEILDEKKAATALLAKPELMMFTDGSTISKYLSPENNAKLEAGLKERGIPLAAVSRMRPWMISSVVALPPCEIARKAKGAQFLDQRIAVEAAAAGKQVKGLETLADQLQAMADLPVEFHLKSLIETLQLGDKMSDVVETMTDLYLAGDIGATMPMLKIVAPDGDDANGDYAAFEQRIILDRNKVMAEHAAPILANGNVFMAVGALHLTGDQGLVELFRKQGFTVTAVD</sequence>
<dbReference type="InterPro" id="IPR002816">
    <property type="entry name" value="TraB/PrgY/GumN_fam"/>
</dbReference>
<dbReference type="PANTHER" id="PTHR40590">
    <property type="entry name" value="CYTOPLASMIC PROTEIN-RELATED"/>
    <property type="match status" value="1"/>
</dbReference>
<gene>
    <name evidence="2" type="ORF">CPY51_25100</name>
</gene>
<proteinExistence type="predicted"/>
<name>A0A2W4C8Y4_9HYPH</name>
<protein>
    <submittedName>
        <fullName evidence="2">Polysaccharide biosynthesis protein GumN</fullName>
    </submittedName>
</protein>
<evidence type="ECO:0000313" key="3">
    <source>
        <dbReference type="Proteomes" id="UP000248925"/>
    </source>
</evidence>
<keyword evidence="1" id="KW-0732">Signal</keyword>